<keyword evidence="1" id="KW-0812">Transmembrane</keyword>
<evidence type="ECO:0000256" key="1">
    <source>
        <dbReference type="SAM" id="Phobius"/>
    </source>
</evidence>
<keyword evidence="1" id="KW-0472">Membrane</keyword>
<protein>
    <submittedName>
        <fullName evidence="2">Uncharacterized protein</fullName>
    </submittedName>
</protein>
<feature type="transmembrane region" description="Helical" evidence="1">
    <location>
        <begin position="12"/>
        <end position="33"/>
    </location>
</feature>
<proteinExistence type="predicted"/>
<keyword evidence="3" id="KW-1185">Reference proteome</keyword>
<comment type="caution">
    <text evidence="2">The sequence shown here is derived from an EMBL/GenBank/DDBJ whole genome shotgun (WGS) entry which is preliminary data.</text>
</comment>
<name>A0A7X1JDE7_9ACTN</name>
<organism evidence="2 3">
    <name type="scientific">Streptomyces cupreus</name>
    <dbReference type="NCBI Taxonomy" id="2759956"/>
    <lineage>
        <taxon>Bacteria</taxon>
        <taxon>Bacillati</taxon>
        <taxon>Actinomycetota</taxon>
        <taxon>Actinomycetes</taxon>
        <taxon>Kitasatosporales</taxon>
        <taxon>Streptomycetaceae</taxon>
        <taxon>Streptomyces</taxon>
    </lineage>
</organism>
<gene>
    <name evidence="2" type="ORF">H4N64_43585</name>
</gene>
<evidence type="ECO:0000313" key="2">
    <source>
        <dbReference type="EMBL" id="MBC2908254.1"/>
    </source>
</evidence>
<dbReference type="RefSeq" id="WP_186288170.1">
    <property type="nucleotide sequence ID" value="NZ_JACMSF010000128.1"/>
</dbReference>
<reference evidence="2 3" key="1">
    <citation type="submission" date="2020-08" db="EMBL/GenBank/DDBJ databases">
        <title>Streptomyces sp. PSKA01 genome sequencing and assembly.</title>
        <authorList>
            <person name="Mandal S."/>
            <person name="Maiti P.K."/>
            <person name="Das P."/>
        </authorList>
    </citation>
    <scope>NUCLEOTIDE SEQUENCE [LARGE SCALE GENOMIC DNA]</scope>
    <source>
        <strain evidence="2 3">PSKA01</strain>
    </source>
</reference>
<dbReference type="AlphaFoldDB" id="A0A7X1JDE7"/>
<dbReference type="Proteomes" id="UP000584670">
    <property type="component" value="Unassembled WGS sequence"/>
</dbReference>
<accession>A0A7X1JDE7</accession>
<keyword evidence="1" id="KW-1133">Transmembrane helix</keyword>
<evidence type="ECO:0000313" key="3">
    <source>
        <dbReference type="Proteomes" id="UP000584670"/>
    </source>
</evidence>
<dbReference type="EMBL" id="JACMSF010000128">
    <property type="protein sequence ID" value="MBC2908254.1"/>
    <property type="molecule type" value="Genomic_DNA"/>
</dbReference>
<sequence length="61" mass="6096">MEHPFLPESYGLLAFVAVLVTGVVLVCLGVPVADAGTITASLIIAHAAWQGHRRAGAGGGG</sequence>